<dbReference type="RefSeq" id="WP_228434462.1">
    <property type="nucleotide sequence ID" value="NZ_CP019893.1"/>
</dbReference>
<dbReference type="GeneID" id="32893236"/>
<keyword evidence="2" id="KW-1185">Reference proteome</keyword>
<evidence type="ECO:0000313" key="1">
    <source>
        <dbReference type="EMBL" id="ARS89019.1"/>
    </source>
</evidence>
<dbReference type="AlphaFoldDB" id="A0A2Z2HPQ2"/>
<evidence type="ECO:0000313" key="2">
    <source>
        <dbReference type="Proteomes" id="UP000250088"/>
    </source>
</evidence>
<gene>
    <name evidence="1" type="ORF">B1756_04120</name>
</gene>
<name>A0A2Z2HPQ2_9EURY</name>
<dbReference type="Proteomes" id="UP000250088">
    <property type="component" value="Chromosome"/>
</dbReference>
<sequence>MSQPDTLGAVGPYRIEDLEGEEQGLRVGCEAHDEWEEFEPGRRGVAFFCPGCSLEVEVRLHDDLDWRDWGERC</sequence>
<dbReference type="KEGG" id="naj:B1756_04120"/>
<accession>A0A2Z2HPQ2</accession>
<proteinExistence type="predicted"/>
<reference evidence="2" key="1">
    <citation type="submission" date="2017-02" db="EMBL/GenBank/DDBJ databases">
        <title>Natronthermophilus aegyptiacus gen. nov.,sp. nov., an aerobic, extremely halophilic alkalithermophilic archaeon isolated from the athalassohaline Wadi An Natrun, Egypt.</title>
        <authorList>
            <person name="Zhao B."/>
        </authorList>
    </citation>
    <scope>NUCLEOTIDE SEQUENCE [LARGE SCALE GENOMIC DNA]</scope>
    <source>
        <strain evidence="2">JW/NM-HA 15</strain>
    </source>
</reference>
<dbReference type="EMBL" id="CP019893">
    <property type="protein sequence ID" value="ARS89019.1"/>
    <property type="molecule type" value="Genomic_DNA"/>
</dbReference>
<organism evidence="1 2">
    <name type="scientific">Natrarchaeobaculum aegyptiacum</name>
    <dbReference type="NCBI Taxonomy" id="745377"/>
    <lineage>
        <taxon>Archaea</taxon>
        <taxon>Methanobacteriati</taxon>
        <taxon>Methanobacteriota</taxon>
        <taxon>Stenosarchaea group</taxon>
        <taxon>Halobacteria</taxon>
        <taxon>Halobacteriales</taxon>
        <taxon>Natrialbaceae</taxon>
        <taxon>Natrarchaeobaculum</taxon>
    </lineage>
</organism>
<protein>
    <submittedName>
        <fullName evidence="1">Uncharacterized protein</fullName>
    </submittedName>
</protein>